<feature type="compositionally biased region" description="Basic and acidic residues" evidence="1">
    <location>
        <begin position="16"/>
        <end position="25"/>
    </location>
</feature>
<reference evidence="2" key="1">
    <citation type="submission" date="2018-05" db="EMBL/GenBank/DDBJ databases">
        <title>Draft genome of Mucuna pruriens seed.</title>
        <authorList>
            <person name="Nnadi N.E."/>
            <person name="Vos R."/>
            <person name="Hasami M.H."/>
            <person name="Devisetty U.K."/>
            <person name="Aguiy J.C."/>
        </authorList>
    </citation>
    <scope>NUCLEOTIDE SEQUENCE [LARGE SCALE GENOMIC DNA]</scope>
    <source>
        <strain evidence="2">JCA_2017</strain>
    </source>
</reference>
<name>A0A371FXR2_MUCPR</name>
<comment type="caution">
    <text evidence="2">The sequence shown here is derived from an EMBL/GenBank/DDBJ whole genome shotgun (WGS) entry which is preliminary data.</text>
</comment>
<gene>
    <name evidence="2" type="ORF">CR513_36006</name>
</gene>
<sequence>MTIIYNSCRYKKDFRLPISNRERQSNKPGKGRPKRLARGRDKSKRLARGHDKVISPITDGLKISVDPRISNIGQPFELLLNPRAGKRQPGEEKASSGARRSDKPDNGRLKRLARGRDEVISPITDGQKG</sequence>
<proteinExistence type="predicted"/>
<feature type="compositionally biased region" description="Basic and acidic residues" evidence="1">
    <location>
        <begin position="88"/>
        <end position="119"/>
    </location>
</feature>
<feature type="non-terminal residue" evidence="2">
    <location>
        <position position="1"/>
    </location>
</feature>
<evidence type="ECO:0000256" key="1">
    <source>
        <dbReference type="SAM" id="MobiDB-lite"/>
    </source>
</evidence>
<dbReference type="OrthoDB" id="585237at2759"/>
<evidence type="ECO:0000313" key="2">
    <source>
        <dbReference type="EMBL" id="RDX83107.1"/>
    </source>
</evidence>
<dbReference type="EMBL" id="QJKJ01007456">
    <property type="protein sequence ID" value="RDX83107.1"/>
    <property type="molecule type" value="Genomic_DNA"/>
</dbReference>
<feature type="region of interest" description="Disordered" evidence="1">
    <location>
        <begin position="80"/>
        <end position="129"/>
    </location>
</feature>
<dbReference type="Proteomes" id="UP000257109">
    <property type="component" value="Unassembled WGS sequence"/>
</dbReference>
<organism evidence="2 3">
    <name type="scientific">Mucuna pruriens</name>
    <name type="common">Velvet bean</name>
    <name type="synonym">Dolichos pruriens</name>
    <dbReference type="NCBI Taxonomy" id="157652"/>
    <lineage>
        <taxon>Eukaryota</taxon>
        <taxon>Viridiplantae</taxon>
        <taxon>Streptophyta</taxon>
        <taxon>Embryophyta</taxon>
        <taxon>Tracheophyta</taxon>
        <taxon>Spermatophyta</taxon>
        <taxon>Magnoliopsida</taxon>
        <taxon>eudicotyledons</taxon>
        <taxon>Gunneridae</taxon>
        <taxon>Pentapetalae</taxon>
        <taxon>rosids</taxon>
        <taxon>fabids</taxon>
        <taxon>Fabales</taxon>
        <taxon>Fabaceae</taxon>
        <taxon>Papilionoideae</taxon>
        <taxon>50 kb inversion clade</taxon>
        <taxon>NPAAA clade</taxon>
        <taxon>indigoferoid/millettioid clade</taxon>
        <taxon>Phaseoleae</taxon>
        <taxon>Mucuna</taxon>
    </lineage>
</organism>
<evidence type="ECO:0000313" key="3">
    <source>
        <dbReference type="Proteomes" id="UP000257109"/>
    </source>
</evidence>
<protein>
    <submittedName>
        <fullName evidence="2">Uncharacterized protein</fullName>
    </submittedName>
</protein>
<keyword evidence="3" id="KW-1185">Reference proteome</keyword>
<accession>A0A371FXR2</accession>
<feature type="region of interest" description="Disordered" evidence="1">
    <location>
        <begin position="16"/>
        <end position="55"/>
    </location>
</feature>
<dbReference type="AlphaFoldDB" id="A0A371FXR2"/>
<feature type="compositionally biased region" description="Basic residues" evidence="1">
    <location>
        <begin position="29"/>
        <end position="47"/>
    </location>
</feature>